<feature type="transmembrane region" description="Helical" evidence="1">
    <location>
        <begin position="38"/>
        <end position="60"/>
    </location>
</feature>
<dbReference type="SMART" id="SM00052">
    <property type="entry name" value="EAL"/>
    <property type="match status" value="1"/>
</dbReference>
<dbReference type="InterPro" id="IPR043128">
    <property type="entry name" value="Rev_trsase/Diguanyl_cyclase"/>
</dbReference>
<dbReference type="InterPro" id="IPR029787">
    <property type="entry name" value="Nucleotide_cyclase"/>
</dbReference>
<dbReference type="Gene3D" id="3.20.20.450">
    <property type="entry name" value="EAL domain"/>
    <property type="match status" value="1"/>
</dbReference>
<organism evidence="4 5">
    <name type="scientific">Scandinavium hiltneri</name>
    <dbReference type="NCBI Taxonomy" id="2926519"/>
    <lineage>
        <taxon>Bacteria</taxon>
        <taxon>Pseudomonadati</taxon>
        <taxon>Pseudomonadota</taxon>
        <taxon>Gammaproteobacteria</taxon>
        <taxon>Enterobacterales</taxon>
        <taxon>Enterobacteriaceae</taxon>
        <taxon>Scandinavium</taxon>
    </lineage>
</organism>
<protein>
    <submittedName>
        <fullName evidence="4">EAL domain-containing protein</fullName>
    </submittedName>
</protein>
<accession>A0ABT2E0C5</accession>
<dbReference type="PROSITE" id="PS50887">
    <property type="entry name" value="GGDEF"/>
    <property type="match status" value="2"/>
</dbReference>
<keyword evidence="1" id="KW-0812">Transmembrane</keyword>
<keyword evidence="1" id="KW-1133">Transmembrane helix</keyword>
<name>A0ABT2E0C5_9ENTR</name>
<dbReference type="InterPro" id="IPR050706">
    <property type="entry name" value="Cyclic-di-GMP_PDE-like"/>
</dbReference>
<gene>
    <name evidence="4" type="ORF">MUU47_09395</name>
</gene>
<dbReference type="InterPro" id="IPR000160">
    <property type="entry name" value="GGDEF_dom"/>
</dbReference>
<dbReference type="CDD" id="cd01948">
    <property type="entry name" value="EAL"/>
    <property type="match status" value="1"/>
</dbReference>
<comment type="caution">
    <text evidence="4">The sequence shown here is derived from an EMBL/GenBank/DDBJ whole genome shotgun (WGS) entry which is preliminary data.</text>
</comment>
<evidence type="ECO:0000259" key="2">
    <source>
        <dbReference type="PROSITE" id="PS50883"/>
    </source>
</evidence>
<dbReference type="PROSITE" id="PS50883">
    <property type="entry name" value="EAL"/>
    <property type="match status" value="1"/>
</dbReference>
<dbReference type="EMBL" id="JALIGE010000072">
    <property type="protein sequence ID" value="MCS2161335.1"/>
    <property type="molecule type" value="Genomic_DNA"/>
</dbReference>
<keyword evidence="1" id="KW-0472">Membrane</keyword>
<feature type="transmembrane region" description="Helical" evidence="1">
    <location>
        <begin position="331"/>
        <end position="351"/>
    </location>
</feature>
<evidence type="ECO:0000313" key="4">
    <source>
        <dbReference type="EMBL" id="MCS2161335.1"/>
    </source>
</evidence>
<keyword evidence="5" id="KW-1185">Reference proteome</keyword>
<feature type="domain" description="GGDEF" evidence="3">
    <location>
        <begin position="548"/>
        <end position="683"/>
    </location>
</feature>
<feature type="domain" description="GGDEF" evidence="3">
    <location>
        <begin position="386"/>
        <end position="519"/>
    </location>
</feature>
<dbReference type="PANTHER" id="PTHR33121:SF70">
    <property type="entry name" value="SIGNALING PROTEIN YKOW"/>
    <property type="match status" value="1"/>
</dbReference>
<dbReference type="InterPro" id="IPR035919">
    <property type="entry name" value="EAL_sf"/>
</dbReference>
<feature type="transmembrane region" description="Helical" evidence="1">
    <location>
        <begin position="6"/>
        <end position="26"/>
    </location>
</feature>
<dbReference type="Proteomes" id="UP001205357">
    <property type="component" value="Unassembled WGS sequence"/>
</dbReference>
<proteinExistence type="predicted"/>
<dbReference type="Gene3D" id="3.30.70.270">
    <property type="match status" value="2"/>
</dbReference>
<dbReference type="NCBIfam" id="TIGR00254">
    <property type="entry name" value="GGDEF"/>
    <property type="match status" value="1"/>
</dbReference>
<dbReference type="Pfam" id="PF00563">
    <property type="entry name" value="EAL"/>
    <property type="match status" value="1"/>
</dbReference>
<evidence type="ECO:0000256" key="1">
    <source>
        <dbReference type="SAM" id="Phobius"/>
    </source>
</evidence>
<dbReference type="RefSeq" id="WP_258987969.1">
    <property type="nucleotide sequence ID" value="NZ_JALIGE010000072.1"/>
</dbReference>
<reference evidence="4 5" key="1">
    <citation type="submission" date="2022-04" db="EMBL/GenBank/DDBJ databases">
        <title>Proposal of a three novel species of Scandinavium, Scandinavium hiltneri, Scandinavium manionii, Scandinavium tedordense.</title>
        <authorList>
            <person name="Maddock D.W."/>
            <person name="Brady C.L."/>
            <person name="Denman S."/>
            <person name="Arnold D."/>
        </authorList>
    </citation>
    <scope>NUCLEOTIDE SEQUENCE [LARGE SCALE GENOMIC DNA]</scope>
    <source>
        <strain evidence="4 5">H11S7</strain>
    </source>
</reference>
<dbReference type="Pfam" id="PF00990">
    <property type="entry name" value="GGDEF"/>
    <property type="match status" value="2"/>
</dbReference>
<sequence length="951" mass="106829">MLTGDITAVLAFSFVKYNWVCILHFMKTINAFKIEKRALIFSLLTIILIVNTALLLLSYLDMIRSARFATSDIAVVINQNIEKNKNIASALGDLVALSSNDIAGKLGSSVNFKENEIDPSLYQKHIMFASGDVSVNDRKISAILNSFWNSLSNENKTSYWTYFFSANLNYAYSFEPVKKSGYKFTSPHLAINSYLDEVSRKVKAQKAFLVSERLYSDVYTDSLTGLPVITFSVPVISNNLNYNKSSVEGIISTDYTSKDLSELFNKYFIQTGITPSSYQLTLQSRRGGPDLAITPTKIDYTPFPIVQIPLTAGFIINAKVGLYNVLHHRPWRFVFTNLILLIFFASSINAYRNIMNMLKRLSYDSLTRAFSREGGEVIINSMSAHESWIIVAVDLDLFKDINDTYGHHVGDLSLAYFSDTLIRTLRASDTIIRMGGDEFLLLMPWCNYSSASALMQQAQKKLKHFQYDSITIPISCSYGIQEFTGDFAKDCQIADEKLYVMKNRPTRLPSRKNVTLTEKLPHPMLEKDVETGSLTISGLRHHPEYLDNRSVLMLVHLSNHSSLTNLLGQDYGRSLMKYLISRITDTFPEDIIICRERMDKLVVILPPVKTVEQLSLWKQKAHSLFSIKDMPNIGQHELRIEGNAGLAEEALTPENLDEVLRYAGIALHHARREGNGKVTLFTPDMHASGLLHIQLHEQLSHALEREEFYLVMQPIVGLDGNTECREGECLVRWESPVLGNVPPDQFIAIAEETGLIIPLGEWIINNACRELAALMARGNCEDFKLHINISPIQLQANEFAEVVIESLRQHGLQGYNLCIEITEGVLVGSGTNTCRHLKALREIGVTISLDDFGSGYSSLSYLHTLPFDQLKIDRQFVSGVMEDSRSESVINSVLSLSKSFGVPLVAEGIEDQETGDKLHAMGCLLAQGYHYGRPKPFSEWHIDNGQITLSL</sequence>
<dbReference type="SMART" id="SM00267">
    <property type="entry name" value="GGDEF"/>
    <property type="match status" value="1"/>
</dbReference>
<dbReference type="SUPFAM" id="SSF141868">
    <property type="entry name" value="EAL domain-like"/>
    <property type="match status" value="1"/>
</dbReference>
<feature type="domain" description="EAL" evidence="2">
    <location>
        <begin position="692"/>
        <end position="948"/>
    </location>
</feature>
<dbReference type="PANTHER" id="PTHR33121">
    <property type="entry name" value="CYCLIC DI-GMP PHOSPHODIESTERASE PDEF"/>
    <property type="match status" value="1"/>
</dbReference>
<evidence type="ECO:0000313" key="5">
    <source>
        <dbReference type="Proteomes" id="UP001205357"/>
    </source>
</evidence>
<dbReference type="CDD" id="cd01949">
    <property type="entry name" value="GGDEF"/>
    <property type="match status" value="1"/>
</dbReference>
<dbReference type="InterPro" id="IPR001633">
    <property type="entry name" value="EAL_dom"/>
</dbReference>
<evidence type="ECO:0000259" key="3">
    <source>
        <dbReference type="PROSITE" id="PS50887"/>
    </source>
</evidence>
<dbReference type="SUPFAM" id="SSF55073">
    <property type="entry name" value="Nucleotide cyclase"/>
    <property type="match status" value="2"/>
</dbReference>